<dbReference type="EMBL" id="CP001857">
    <property type="protein sequence ID" value="ADB57882.1"/>
    <property type="molecule type" value="Genomic_DNA"/>
</dbReference>
<dbReference type="PaxDb" id="572546-Arcpr_0819"/>
<dbReference type="RefSeq" id="WP_012940218.1">
    <property type="nucleotide sequence ID" value="NC_013741.1"/>
</dbReference>
<name>D2RHV7_ARCPA</name>
<reference evidence="1 2" key="1">
    <citation type="journal article" date="2010" name="Stand. Genomic Sci.">
        <title>Complete genome sequence of Archaeoglobus profundus type strain (AV18).</title>
        <authorList>
            <person name="von Jan M."/>
            <person name="Lapidus A."/>
            <person name="Del Rio T.G."/>
            <person name="Copeland A."/>
            <person name="Tice H."/>
            <person name="Cheng J.F."/>
            <person name="Lucas S."/>
            <person name="Chen F."/>
            <person name="Nolan M."/>
            <person name="Goodwin L."/>
            <person name="Han C."/>
            <person name="Pitluck S."/>
            <person name="Liolios K."/>
            <person name="Ivanova N."/>
            <person name="Mavromatis K."/>
            <person name="Ovchinnikova G."/>
            <person name="Chertkov O."/>
            <person name="Pati A."/>
            <person name="Chen A."/>
            <person name="Palaniappan K."/>
            <person name="Land M."/>
            <person name="Hauser L."/>
            <person name="Chang Y.J."/>
            <person name="Jeffries C.D."/>
            <person name="Saunders E."/>
            <person name="Brettin T."/>
            <person name="Detter J.C."/>
            <person name="Chain P."/>
            <person name="Eichinger K."/>
            <person name="Huber H."/>
            <person name="Spring S."/>
            <person name="Rohde M."/>
            <person name="Goker M."/>
            <person name="Wirth R."/>
            <person name="Woyke T."/>
            <person name="Bristow J."/>
            <person name="Eisen J.A."/>
            <person name="Markowitz V."/>
            <person name="Hugenholtz P."/>
            <person name="Kyrpides N.C."/>
            <person name="Klenk H.P."/>
        </authorList>
    </citation>
    <scope>NUCLEOTIDE SEQUENCE [LARGE SCALE GENOMIC DNA]</scope>
    <source>
        <strain evidence="2">DSM 5631 / JCM 9629 / NBRC 100127 / Av18</strain>
    </source>
</reference>
<evidence type="ECO:0000313" key="2">
    <source>
        <dbReference type="Proteomes" id="UP000001901"/>
    </source>
</evidence>
<keyword evidence="2" id="KW-1185">Reference proteome</keyword>
<dbReference type="GeneID" id="8739480"/>
<evidence type="ECO:0000313" key="1">
    <source>
        <dbReference type="EMBL" id="ADB57882.1"/>
    </source>
</evidence>
<sequence length="191" mass="22520">MFEGYLNDGKPPLSQFSMYKRCRKVGYEILPNRRYVDGAIDLVYGVIESINELNRLYKELEFDREVKLEDVRFGNWLLFQCEGESKHMNINIKIREDLSFRVLTFDFDGNKSYVIVRPTIPKRWKKILQNLWFYMQPYYARVPLYGMKPSYVNPANTSKIGEELMRKLGVDKHTASAYVIALRGLKLLNVT</sequence>
<dbReference type="Proteomes" id="UP000001901">
    <property type="component" value="Chromosome"/>
</dbReference>
<dbReference type="AlphaFoldDB" id="D2RHV7"/>
<proteinExistence type="predicted"/>
<organism evidence="1 2">
    <name type="scientific">Archaeoglobus profundus (strain DSM 5631 / JCM 9629 / NBRC 100127 / Av18)</name>
    <dbReference type="NCBI Taxonomy" id="572546"/>
    <lineage>
        <taxon>Archaea</taxon>
        <taxon>Methanobacteriati</taxon>
        <taxon>Methanobacteriota</taxon>
        <taxon>Archaeoglobi</taxon>
        <taxon>Archaeoglobales</taxon>
        <taxon>Archaeoglobaceae</taxon>
        <taxon>Archaeoglobus</taxon>
    </lineage>
</organism>
<dbReference type="KEGG" id="apo:Arcpr_0819"/>
<accession>D2RHV7</accession>
<dbReference type="HOGENOM" id="CLU_1418628_0_0_2"/>
<dbReference type="OrthoDB" id="98351at2157"/>
<protein>
    <submittedName>
        <fullName evidence="1">Uncharacterized protein</fullName>
    </submittedName>
</protein>
<dbReference type="eggNOG" id="arCOG04197">
    <property type="taxonomic scope" value="Archaea"/>
</dbReference>
<gene>
    <name evidence="1" type="ordered locus">Arcpr_0819</name>
</gene>